<gene>
    <name evidence="2" type="ORF">LOTGIDRAFT_160597</name>
</gene>
<feature type="compositionally biased region" description="Low complexity" evidence="1">
    <location>
        <begin position="415"/>
        <end position="427"/>
    </location>
</feature>
<feature type="compositionally biased region" description="Basic and acidic residues" evidence="1">
    <location>
        <begin position="446"/>
        <end position="475"/>
    </location>
</feature>
<evidence type="ECO:0000313" key="3">
    <source>
        <dbReference type="Proteomes" id="UP000030746"/>
    </source>
</evidence>
<dbReference type="GeneID" id="20238440"/>
<feature type="compositionally biased region" description="Basic and acidic residues" evidence="1">
    <location>
        <begin position="166"/>
        <end position="217"/>
    </location>
</feature>
<keyword evidence="3" id="KW-1185">Reference proteome</keyword>
<dbReference type="CTD" id="20238440"/>
<name>V4AF06_LOTGI</name>
<dbReference type="OrthoDB" id="10683772at2759"/>
<feature type="compositionally biased region" description="Polar residues" evidence="1">
    <location>
        <begin position="435"/>
        <end position="444"/>
    </location>
</feature>
<feature type="region of interest" description="Disordered" evidence="1">
    <location>
        <begin position="389"/>
        <end position="475"/>
    </location>
</feature>
<organism evidence="2 3">
    <name type="scientific">Lottia gigantea</name>
    <name type="common">Giant owl limpet</name>
    <dbReference type="NCBI Taxonomy" id="225164"/>
    <lineage>
        <taxon>Eukaryota</taxon>
        <taxon>Metazoa</taxon>
        <taxon>Spiralia</taxon>
        <taxon>Lophotrochozoa</taxon>
        <taxon>Mollusca</taxon>
        <taxon>Gastropoda</taxon>
        <taxon>Patellogastropoda</taxon>
        <taxon>Lottioidea</taxon>
        <taxon>Lottiidae</taxon>
        <taxon>Lottia</taxon>
    </lineage>
</organism>
<feature type="compositionally biased region" description="Basic and acidic residues" evidence="1">
    <location>
        <begin position="129"/>
        <end position="141"/>
    </location>
</feature>
<dbReference type="AlphaFoldDB" id="V4AF06"/>
<proteinExistence type="predicted"/>
<feature type="region of interest" description="Disordered" evidence="1">
    <location>
        <begin position="60"/>
        <end position="231"/>
    </location>
</feature>
<protein>
    <submittedName>
        <fullName evidence="2">Uncharacterized protein</fullName>
    </submittedName>
</protein>
<sequence>STSRPVTPLSRSILPIPSIPSCLLLFCPSSSECPVLEPYSNSYPILFLARRLLSDHSSTFTSTETKHEESAGSDDEDQENLDICVVESDEKPTPIRHSTPTPPEIDVGDEKSYLQEQGVYQPPRLSESPFEKQHIADKGEDSFEDQYPNSRSLDDSRASELSPRSHSLDNDTEHSQSEENQTLHKSERTDTKDSFERYDNDSHSDNEPPPTRREKLDYSPGTYHRSERERHFLKYRDLKDHERLLGKDTSPPNVTVMQPSVSHPMFPYLCAGSVFPNSSGGLPFPLNSALLNSSSYPHGHLTVPLLPGSPPELPHLPPTHLHSSNSGPMLGSHSLLSNSHLMNQSYQGLTSQLSMSHITSSHPLGPMFSPRSAPRFSPYTVPLTKTTMVTNSSPVSIPGGHYGLGESPRGGPLLSSPVSSTHIPSSPRKSPLPAHQQSPSTPNHGTDIRSIERMLNGLDRKPPIHDSNRCYSPDK</sequence>
<dbReference type="Proteomes" id="UP000030746">
    <property type="component" value="Unassembled WGS sequence"/>
</dbReference>
<evidence type="ECO:0000256" key="1">
    <source>
        <dbReference type="SAM" id="MobiDB-lite"/>
    </source>
</evidence>
<feature type="non-terminal residue" evidence="2">
    <location>
        <position position="1"/>
    </location>
</feature>
<dbReference type="EMBL" id="KB201656">
    <property type="protein sequence ID" value="ESO95447.1"/>
    <property type="molecule type" value="Genomic_DNA"/>
</dbReference>
<feature type="compositionally biased region" description="Acidic residues" evidence="1">
    <location>
        <begin position="71"/>
        <end position="80"/>
    </location>
</feature>
<dbReference type="HOGENOM" id="CLU_575682_0_0_1"/>
<dbReference type="RefSeq" id="XP_009053955.1">
    <property type="nucleotide sequence ID" value="XM_009055707.1"/>
</dbReference>
<dbReference type="KEGG" id="lgi:LOTGIDRAFT_160597"/>
<evidence type="ECO:0000313" key="2">
    <source>
        <dbReference type="EMBL" id="ESO95447.1"/>
    </source>
</evidence>
<accession>V4AF06</accession>
<reference evidence="2 3" key="1">
    <citation type="journal article" date="2013" name="Nature">
        <title>Insights into bilaterian evolution from three spiralian genomes.</title>
        <authorList>
            <person name="Simakov O."/>
            <person name="Marletaz F."/>
            <person name="Cho S.J."/>
            <person name="Edsinger-Gonzales E."/>
            <person name="Havlak P."/>
            <person name="Hellsten U."/>
            <person name="Kuo D.H."/>
            <person name="Larsson T."/>
            <person name="Lv J."/>
            <person name="Arendt D."/>
            <person name="Savage R."/>
            <person name="Osoegawa K."/>
            <person name="de Jong P."/>
            <person name="Grimwood J."/>
            <person name="Chapman J.A."/>
            <person name="Shapiro H."/>
            <person name="Aerts A."/>
            <person name="Otillar R.P."/>
            <person name="Terry A.Y."/>
            <person name="Boore J.L."/>
            <person name="Grigoriev I.V."/>
            <person name="Lindberg D.R."/>
            <person name="Seaver E.C."/>
            <person name="Weisblat D.A."/>
            <person name="Putnam N.H."/>
            <person name="Rokhsar D.S."/>
        </authorList>
    </citation>
    <scope>NUCLEOTIDE SEQUENCE [LARGE SCALE GENOMIC DNA]</scope>
</reference>